<proteinExistence type="inferred from homology"/>
<evidence type="ECO:0000313" key="5">
    <source>
        <dbReference type="Proteomes" id="UP000092683"/>
    </source>
</evidence>
<reference evidence="4 5" key="1">
    <citation type="submission" date="2016-06" db="EMBL/GenBank/DDBJ databases">
        <authorList>
            <person name="Kjaerup R.B."/>
            <person name="Dalgaard T.S."/>
            <person name="Juul-Madsen H.R."/>
        </authorList>
    </citation>
    <scope>NUCLEOTIDE SEQUENCE [LARGE SCALE GENOMIC DNA]</scope>
    <source>
        <strain evidence="4 5">E3012</strain>
    </source>
</reference>
<sequence length="460" mass="45992">MDFGMFPPEFNSGRMYAGPGAAPLSAAAQAWAQLADELYTAAGRFGSVVAELTAGPWSGPTSASMAAAAAPYLEWLSGMAALAEETAARATSAVAAYDAAFAATVPPPIIAANRSLLAALVATNFFGQNTAAIAATEAEYAEMWAQDAAAMYTYAGSSAAATALTPLTSPGQNTDPAGPARQAAAVSQAVSAPAGDALGVVSDVGHTFSAVPTALQSLATAAPAAASDPLSTLADLETIFVSVPASLLTFAAILPLVVIAGPVDLPIAALGTLIGFHTDDIVSGWNGEEVWPGYGPAPVWNFPATLTNLSPGAVPTLSAGLAEAKAVGGLSVPQAWTVAASELRPVALASPLASIDSAMVAPLEVGSSDMLGDMGVAGMTGRAMAGAPSGGGDGAKVTGQRVVARFGGAVPGSDGQAPPVKPRVVVTGVAARIREITRLRDEGHLNTEEYQKLKNELLGR</sequence>
<dbReference type="RefSeq" id="WP_065483144.1">
    <property type="nucleotide sequence ID" value="NZ_MBED01000104.1"/>
</dbReference>
<evidence type="ECO:0000313" key="4">
    <source>
        <dbReference type="EMBL" id="OCB46318.1"/>
    </source>
</evidence>
<dbReference type="OrthoDB" id="4725732at2"/>
<evidence type="ECO:0008006" key="6">
    <source>
        <dbReference type="Google" id="ProtNLM"/>
    </source>
</evidence>
<evidence type="ECO:0000256" key="1">
    <source>
        <dbReference type="ARBA" id="ARBA00010652"/>
    </source>
</evidence>
<evidence type="ECO:0000259" key="2">
    <source>
        <dbReference type="Pfam" id="PF00823"/>
    </source>
</evidence>
<dbReference type="SUPFAM" id="SSF140459">
    <property type="entry name" value="PE/PPE dimer-like"/>
    <property type="match status" value="1"/>
</dbReference>
<dbReference type="Gene3D" id="1.20.1260.20">
    <property type="entry name" value="PPE superfamily"/>
    <property type="match status" value="1"/>
</dbReference>
<dbReference type="FunFam" id="1.20.1260.20:FF:000001">
    <property type="entry name" value="PPE family protein PPE41"/>
    <property type="match status" value="1"/>
</dbReference>
<dbReference type="GO" id="GO:0052572">
    <property type="term" value="P:response to host immune response"/>
    <property type="evidence" value="ECO:0007669"/>
    <property type="project" value="TreeGrafter"/>
</dbReference>
<feature type="domain" description="PPE family C-terminal" evidence="3">
    <location>
        <begin position="318"/>
        <end position="396"/>
    </location>
</feature>
<comment type="caution">
    <text evidence="4">The sequence shown here is derived from an EMBL/GenBank/DDBJ whole genome shotgun (WGS) entry which is preliminary data.</text>
</comment>
<protein>
    <recommendedName>
        <fullName evidence="6">PPE family protein</fullName>
    </recommendedName>
</protein>
<feature type="domain" description="PPE" evidence="2">
    <location>
        <begin position="2"/>
        <end position="165"/>
    </location>
</feature>
<dbReference type="AlphaFoldDB" id="A0A1B9CUI0"/>
<dbReference type="InterPro" id="IPR000030">
    <property type="entry name" value="PPE_dom"/>
</dbReference>
<dbReference type="PANTHER" id="PTHR46766">
    <property type="entry name" value="GLUTAMINE-RICH PROTEIN 2"/>
    <property type="match status" value="1"/>
</dbReference>
<dbReference type="Pfam" id="PF12484">
    <property type="entry name" value="PPE-SVP"/>
    <property type="match status" value="1"/>
</dbReference>
<comment type="similarity">
    <text evidence="1">Belongs to the mycobacterial PPE family.</text>
</comment>
<name>A0A1B9CUI0_MYCMA</name>
<dbReference type="InterPro" id="IPR038332">
    <property type="entry name" value="PPE_sf"/>
</dbReference>
<dbReference type="PANTHER" id="PTHR46766:SF1">
    <property type="entry name" value="GLUTAMINE-RICH PROTEIN 2"/>
    <property type="match status" value="1"/>
</dbReference>
<evidence type="ECO:0000259" key="3">
    <source>
        <dbReference type="Pfam" id="PF12484"/>
    </source>
</evidence>
<dbReference type="InterPro" id="IPR022171">
    <property type="entry name" value="PPE_C"/>
</dbReference>
<dbReference type="Pfam" id="PF00823">
    <property type="entry name" value="PPE"/>
    <property type="match status" value="1"/>
</dbReference>
<dbReference type="Proteomes" id="UP000092683">
    <property type="component" value="Unassembled WGS sequence"/>
</dbReference>
<dbReference type="EMBL" id="MBEE01000220">
    <property type="protein sequence ID" value="OCB46318.1"/>
    <property type="molecule type" value="Genomic_DNA"/>
</dbReference>
<organism evidence="4 5">
    <name type="scientific">Mycobacterium malmoense</name>
    <dbReference type="NCBI Taxonomy" id="1780"/>
    <lineage>
        <taxon>Bacteria</taxon>
        <taxon>Bacillati</taxon>
        <taxon>Actinomycetota</taxon>
        <taxon>Actinomycetes</taxon>
        <taxon>Mycobacteriales</taxon>
        <taxon>Mycobacteriaceae</taxon>
        <taxon>Mycobacterium</taxon>
    </lineage>
</organism>
<accession>A0A1B9CUI0</accession>
<gene>
    <name evidence="4" type="ORF">A5677_03935</name>
</gene>